<reference evidence="3" key="1">
    <citation type="submission" date="2016-09" db="EMBL/GenBank/DDBJ databases">
        <authorList>
            <person name="Wan X."/>
            <person name="Hou S."/>
        </authorList>
    </citation>
    <scope>NUCLEOTIDE SEQUENCE [LARGE SCALE GENOMIC DNA]</scope>
    <source>
        <strain evidence="3">KH87</strain>
    </source>
</reference>
<dbReference type="AlphaFoldDB" id="A0A1E7Q7A9"/>
<keyword evidence="1" id="KW-0812">Transmembrane</keyword>
<keyword evidence="1" id="KW-0472">Membrane</keyword>
<protein>
    <submittedName>
        <fullName evidence="2">Uncharacterized protein</fullName>
    </submittedName>
</protein>
<keyword evidence="1" id="KW-1133">Transmembrane helix</keyword>
<organism evidence="2 3">
    <name type="scientific">Rheinheimera salexigens</name>
    <dbReference type="NCBI Taxonomy" id="1628148"/>
    <lineage>
        <taxon>Bacteria</taxon>
        <taxon>Pseudomonadati</taxon>
        <taxon>Pseudomonadota</taxon>
        <taxon>Gammaproteobacteria</taxon>
        <taxon>Chromatiales</taxon>
        <taxon>Chromatiaceae</taxon>
        <taxon>Rheinheimera</taxon>
    </lineage>
</organism>
<gene>
    <name evidence="2" type="ORF">BI198_11275</name>
</gene>
<evidence type="ECO:0000313" key="3">
    <source>
        <dbReference type="Proteomes" id="UP000242258"/>
    </source>
</evidence>
<proteinExistence type="predicted"/>
<feature type="transmembrane region" description="Helical" evidence="1">
    <location>
        <begin position="46"/>
        <end position="67"/>
    </location>
</feature>
<dbReference type="OrthoDB" id="5772169at2"/>
<name>A0A1E7Q7A9_9GAMM</name>
<dbReference type="RefSeq" id="WP_070049636.1">
    <property type="nucleotide sequence ID" value="NZ_CBCSDO010000016.1"/>
</dbReference>
<feature type="transmembrane region" description="Helical" evidence="1">
    <location>
        <begin position="20"/>
        <end position="40"/>
    </location>
</feature>
<keyword evidence="3" id="KW-1185">Reference proteome</keyword>
<dbReference type="EMBL" id="MKEK01000001">
    <property type="protein sequence ID" value="OEY70082.1"/>
    <property type="molecule type" value="Genomic_DNA"/>
</dbReference>
<dbReference type="Proteomes" id="UP000242258">
    <property type="component" value="Unassembled WGS sequence"/>
</dbReference>
<sequence length="76" mass="8471">MSNVMDTIKIRDNKIDFKLAMILAFVLVAISFFAVGFLYAQAPHTLVAIKLLAIFGAINAFVVYYLCKKLSNILNT</sequence>
<accession>A0A1E7Q7A9</accession>
<evidence type="ECO:0000313" key="2">
    <source>
        <dbReference type="EMBL" id="OEY70082.1"/>
    </source>
</evidence>
<comment type="caution">
    <text evidence="2">The sequence shown here is derived from an EMBL/GenBank/DDBJ whole genome shotgun (WGS) entry which is preliminary data.</text>
</comment>
<evidence type="ECO:0000256" key="1">
    <source>
        <dbReference type="SAM" id="Phobius"/>
    </source>
</evidence>